<accession>A0A8S1A603</accession>
<proteinExistence type="predicted"/>
<dbReference type="EMBL" id="CADEBC010000514">
    <property type="protein sequence ID" value="CAB3242528.1"/>
    <property type="molecule type" value="Genomic_DNA"/>
</dbReference>
<protein>
    <submittedName>
        <fullName evidence="2">Uncharacterized protein</fullName>
    </submittedName>
</protein>
<sequence>MMSTTTFLWCLIILESVHLSISEDRNDKKADVHVLGEPTLGTPMSFEDFTVRRDSSKGSFYHIMHLLQHTNSDTSEHHQPPNYTRGTLKAIIAIFET</sequence>
<organism evidence="2 3">
    <name type="scientific">Arctia plantaginis</name>
    <name type="common">Wood tiger moth</name>
    <name type="synonym">Phalaena plantaginis</name>
    <dbReference type="NCBI Taxonomy" id="874455"/>
    <lineage>
        <taxon>Eukaryota</taxon>
        <taxon>Metazoa</taxon>
        <taxon>Ecdysozoa</taxon>
        <taxon>Arthropoda</taxon>
        <taxon>Hexapoda</taxon>
        <taxon>Insecta</taxon>
        <taxon>Pterygota</taxon>
        <taxon>Neoptera</taxon>
        <taxon>Endopterygota</taxon>
        <taxon>Lepidoptera</taxon>
        <taxon>Glossata</taxon>
        <taxon>Ditrysia</taxon>
        <taxon>Noctuoidea</taxon>
        <taxon>Erebidae</taxon>
        <taxon>Arctiinae</taxon>
        <taxon>Arctia</taxon>
    </lineage>
</organism>
<gene>
    <name evidence="2" type="ORF">APLA_LOCUS9057</name>
</gene>
<evidence type="ECO:0000313" key="2">
    <source>
        <dbReference type="EMBL" id="CAB3242528.1"/>
    </source>
</evidence>
<comment type="caution">
    <text evidence="2">The sequence shown here is derived from an EMBL/GenBank/DDBJ whole genome shotgun (WGS) entry which is preliminary data.</text>
</comment>
<feature type="signal peptide" evidence="1">
    <location>
        <begin position="1"/>
        <end position="22"/>
    </location>
</feature>
<feature type="chain" id="PRO_5035946764" evidence="1">
    <location>
        <begin position="23"/>
        <end position="97"/>
    </location>
</feature>
<keyword evidence="3" id="KW-1185">Reference proteome</keyword>
<evidence type="ECO:0000313" key="3">
    <source>
        <dbReference type="Proteomes" id="UP000494106"/>
    </source>
</evidence>
<keyword evidence="1" id="KW-0732">Signal</keyword>
<name>A0A8S1A603_ARCPL</name>
<dbReference type="Proteomes" id="UP000494106">
    <property type="component" value="Unassembled WGS sequence"/>
</dbReference>
<reference evidence="2 3" key="1">
    <citation type="submission" date="2020-04" db="EMBL/GenBank/DDBJ databases">
        <authorList>
            <person name="Wallbank WR R."/>
            <person name="Pardo Diaz C."/>
            <person name="Kozak K."/>
            <person name="Martin S."/>
            <person name="Jiggins C."/>
            <person name="Moest M."/>
            <person name="Warren A I."/>
            <person name="Byers J.R.P. K."/>
            <person name="Montejo-Kovacevich G."/>
            <person name="Yen C E."/>
        </authorList>
    </citation>
    <scope>NUCLEOTIDE SEQUENCE [LARGE SCALE GENOMIC DNA]</scope>
</reference>
<dbReference type="AlphaFoldDB" id="A0A8S1A603"/>
<evidence type="ECO:0000256" key="1">
    <source>
        <dbReference type="SAM" id="SignalP"/>
    </source>
</evidence>